<comment type="similarity">
    <text evidence="2">Belongs to the complex I subunit 6 family.</text>
</comment>
<feature type="transmembrane region" description="Helical" evidence="16">
    <location>
        <begin position="80"/>
        <end position="98"/>
    </location>
</feature>
<feature type="transmembrane region" description="Helical" evidence="16">
    <location>
        <begin position="118"/>
        <end position="142"/>
    </location>
</feature>
<evidence type="ECO:0000256" key="2">
    <source>
        <dbReference type="ARBA" id="ARBA00005698"/>
    </source>
</evidence>
<reference evidence="17" key="1">
    <citation type="submission" date="2015-09" db="EMBL/GenBank/DDBJ databases">
        <title>Staphyliniformia phylogenetics from de novo mitogenomic assemblies.</title>
        <authorList>
            <person name="Favreau E.A."/>
            <person name="Linard B."/>
            <person name="Vogler A.P."/>
        </authorList>
    </citation>
    <scope>NUCLEOTIDE SEQUENCE</scope>
</reference>
<evidence type="ECO:0000256" key="12">
    <source>
        <dbReference type="ARBA" id="ARBA00023128"/>
    </source>
</evidence>
<evidence type="ECO:0000256" key="9">
    <source>
        <dbReference type="ARBA" id="ARBA00022982"/>
    </source>
</evidence>
<evidence type="ECO:0000256" key="1">
    <source>
        <dbReference type="ARBA" id="ARBA00004225"/>
    </source>
</evidence>
<dbReference type="PANTHER" id="PTHR11435">
    <property type="entry name" value="NADH UBIQUINONE OXIDOREDUCTASE SUBUNIT ND6"/>
    <property type="match status" value="1"/>
</dbReference>
<evidence type="ECO:0000256" key="13">
    <source>
        <dbReference type="ARBA" id="ARBA00023136"/>
    </source>
</evidence>
<keyword evidence="13 16" id="KW-0472">Membrane</keyword>
<evidence type="ECO:0000256" key="14">
    <source>
        <dbReference type="ARBA" id="ARBA00031019"/>
    </source>
</evidence>
<dbReference type="GO" id="GO:0031966">
    <property type="term" value="C:mitochondrial membrane"/>
    <property type="evidence" value="ECO:0007669"/>
    <property type="project" value="UniProtKB-SubCell"/>
</dbReference>
<evidence type="ECO:0000256" key="7">
    <source>
        <dbReference type="ARBA" id="ARBA00022692"/>
    </source>
</evidence>
<gene>
    <name evidence="17" type="primary">nad6</name>
</gene>
<feature type="transmembrane region" description="Helical" evidence="16">
    <location>
        <begin position="46"/>
        <end position="68"/>
    </location>
</feature>
<evidence type="ECO:0000256" key="10">
    <source>
        <dbReference type="ARBA" id="ARBA00022989"/>
    </source>
</evidence>
<name>A0A0S2M765_9COLE</name>
<comment type="catalytic activity">
    <reaction evidence="15">
        <text>a ubiquinone + NADH + 5 H(+)(in) = a ubiquinol + NAD(+) + 4 H(+)(out)</text>
        <dbReference type="Rhea" id="RHEA:29091"/>
        <dbReference type="Rhea" id="RHEA-COMP:9565"/>
        <dbReference type="Rhea" id="RHEA-COMP:9566"/>
        <dbReference type="ChEBI" id="CHEBI:15378"/>
        <dbReference type="ChEBI" id="CHEBI:16389"/>
        <dbReference type="ChEBI" id="CHEBI:17976"/>
        <dbReference type="ChEBI" id="CHEBI:57540"/>
        <dbReference type="ChEBI" id="CHEBI:57945"/>
        <dbReference type="EC" id="7.1.1.2"/>
    </reaction>
</comment>
<keyword evidence="7 16" id="KW-0812">Transmembrane</keyword>
<keyword evidence="12 17" id="KW-0496">Mitochondrion</keyword>
<dbReference type="AlphaFoldDB" id="A0A0S2M765"/>
<sequence>MNFLLWMNMIMSILFLLLNHPMSMGLILLIQTLLISMIMSSINNPWYSYIMFLIMVGGMLILFIYMTSIASNEPFKMSPILFMLMLMSLFSMSLFYMNMEKSTNMMNNTLSLNKYFNFPNMLLMSMLMMYLMITMIASVKIINLKYGPIRQK</sequence>
<keyword evidence="5" id="KW-0813">Transport</keyword>
<evidence type="ECO:0000256" key="8">
    <source>
        <dbReference type="ARBA" id="ARBA00022967"/>
    </source>
</evidence>
<comment type="subcellular location">
    <subcellularLocation>
        <location evidence="1">Mitochondrion membrane</location>
        <topology evidence="1">Multi-pass membrane protein</topology>
    </subcellularLocation>
</comment>
<dbReference type="PANTHER" id="PTHR11435:SF1">
    <property type="entry name" value="NADH-UBIQUINONE OXIDOREDUCTASE CHAIN 6"/>
    <property type="match status" value="1"/>
</dbReference>
<evidence type="ECO:0000256" key="6">
    <source>
        <dbReference type="ARBA" id="ARBA00022660"/>
    </source>
</evidence>
<protein>
    <recommendedName>
        <fullName evidence="4">NADH-ubiquinone oxidoreductase chain 6</fullName>
        <ecNumber evidence="3">7.1.1.2</ecNumber>
    </recommendedName>
    <alternativeName>
        <fullName evidence="14">NADH dehydrogenase subunit 6</fullName>
    </alternativeName>
</protein>
<keyword evidence="11" id="KW-0520">NAD</keyword>
<keyword evidence="10 16" id="KW-1133">Transmembrane helix</keyword>
<accession>A0A0S2M765</accession>
<evidence type="ECO:0000313" key="17">
    <source>
        <dbReference type="EMBL" id="ALO70526.1"/>
    </source>
</evidence>
<dbReference type="InterPro" id="IPR050269">
    <property type="entry name" value="ComplexI_Subunit6"/>
</dbReference>
<dbReference type="GO" id="GO:0008137">
    <property type="term" value="F:NADH dehydrogenase (ubiquinone) activity"/>
    <property type="evidence" value="ECO:0007669"/>
    <property type="project" value="UniProtKB-EC"/>
</dbReference>
<evidence type="ECO:0000256" key="16">
    <source>
        <dbReference type="SAM" id="Phobius"/>
    </source>
</evidence>
<organism evidence="17">
    <name type="scientific">Diartiger fossulatus</name>
    <dbReference type="NCBI Taxonomy" id="1535458"/>
    <lineage>
        <taxon>Eukaryota</taxon>
        <taxon>Metazoa</taxon>
        <taxon>Ecdysozoa</taxon>
        <taxon>Arthropoda</taxon>
        <taxon>Hexapoda</taxon>
        <taxon>Insecta</taxon>
        <taxon>Pterygota</taxon>
        <taxon>Neoptera</taxon>
        <taxon>Endopterygota</taxon>
        <taxon>Coleoptera</taxon>
        <taxon>Polyphaga</taxon>
        <taxon>Staphyliniformia</taxon>
        <taxon>Staphylinidae</taxon>
        <taxon>Omaliinae group</taxon>
        <taxon>Pselaphinae</taxon>
        <taxon>Diartiger</taxon>
    </lineage>
</organism>
<dbReference type="EC" id="7.1.1.2" evidence="3"/>
<geneLocation type="mitochondrion" evidence="17"/>
<keyword evidence="8" id="KW-1278">Translocase</keyword>
<proteinExistence type="inferred from homology"/>
<evidence type="ECO:0000256" key="15">
    <source>
        <dbReference type="ARBA" id="ARBA00049551"/>
    </source>
</evidence>
<evidence type="ECO:0000256" key="11">
    <source>
        <dbReference type="ARBA" id="ARBA00023027"/>
    </source>
</evidence>
<feature type="transmembrane region" description="Helical" evidence="16">
    <location>
        <begin position="12"/>
        <end position="34"/>
    </location>
</feature>
<evidence type="ECO:0000256" key="5">
    <source>
        <dbReference type="ARBA" id="ARBA00022448"/>
    </source>
</evidence>
<evidence type="ECO:0000256" key="4">
    <source>
        <dbReference type="ARBA" id="ARBA00021095"/>
    </source>
</evidence>
<dbReference type="EMBL" id="KT780644">
    <property type="protein sequence ID" value="ALO70526.1"/>
    <property type="molecule type" value="Genomic_DNA"/>
</dbReference>
<evidence type="ECO:0000256" key="3">
    <source>
        <dbReference type="ARBA" id="ARBA00012944"/>
    </source>
</evidence>
<keyword evidence="9" id="KW-0249">Electron transport</keyword>
<keyword evidence="6" id="KW-0679">Respiratory chain</keyword>